<dbReference type="Proteomes" id="UP000186817">
    <property type="component" value="Unassembled WGS sequence"/>
</dbReference>
<sequence length="564" mass="63002">MSASCNQTVDTPTSAVRALGGREQQAHQTPLLYGVALRSEVLQQLQRQPSEALDDGQLAVYLQFRGVAIAAVVEWGIYQYFLQHVPGDDASRREITQQIQQTVHDMDHLRVITFFRFMLEGEHLEAFYTNVYQLVLDRINTDERVAYFADVIHQLPPGDAAEDADTPTEIDEDSRQPAQRETSHDARILEKVDTCLQQVLYDCCVRHFPAVAARHLLPDARNTPTCQAAANLHRLPSRAGRMTELTRADTLSLFGGVLPATSLLQQGAQASKGPSALAPATPMQSRAVQKNNPGLQERPQKFKKPNSGKGRGKGKGKNKDKRQREESEPSSAAHNFEDSLIPLVAQLCLRHEDAISILRMDRAYVMLFKTTGEETMLKTIHDLGVRWKELQAARQTECAKRIALIKGVVMELQTRAKALLEKPEKRNQLVQMGWLAQPEGREPAWIPLVWSVAQQKEIPCPDAGPLPVSDAQKALEVLLEHASGQIVQRFHPTRRLAEAYTGEIMEFKLEISLKGKEALQVHEALDTLCNSALWLLVGARMHTEGPKRSAAAKKLQHMLHGCWP</sequence>
<protein>
    <submittedName>
        <fullName evidence="2">Uncharacterized protein</fullName>
    </submittedName>
</protein>
<feature type="region of interest" description="Disordered" evidence="1">
    <location>
        <begin position="269"/>
        <end position="333"/>
    </location>
</feature>
<feature type="compositionally biased region" description="Acidic residues" evidence="1">
    <location>
        <begin position="160"/>
        <end position="172"/>
    </location>
</feature>
<organism evidence="2 3">
    <name type="scientific">Symbiodinium microadriaticum</name>
    <name type="common">Dinoflagellate</name>
    <name type="synonym">Zooxanthella microadriatica</name>
    <dbReference type="NCBI Taxonomy" id="2951"/>
    <lineage>
        <taxon>Eukaryota</taxon>
        <taxon>Sar</taxon>
        <taxon>Alveolata</taxon>
        <taxon>Dinophyceae</taxon>
        <taxon>Suessiales</taxon>
        <taxon>Symbiodiniaceae</taxon>
        <taxon>Symbiodinium</taxon>
    </lineage>
</organism>
<dbReference type="OrthoDB" id="447201at2759"/>
<dbReference type="EMBL" id="LSRX01000095">
    <property type="protein sequence ID" value="OLQ09497.1"/>
    <property type="molecule type" value="Genomic_DNA"/>
</dbReference>
<feature type="compositionally biased region" description="Basic residues" evidence="1">
    <location>
        <begin position="301"/>
        <end position="321"/>
    </location>
</feature>
<keyword evidence="3" id="KW-1185">Reference proteome</keyword>
<evidence type="ECO:0000313" key="2">
    <source>
        <dbReference type="EMBL" id="OLQ09497.1"/>
    </source>
</evidence>
<feature type="compositionally biased region" description="Polar residues" evidence="1">
    <location>
        <begin position="282"/>
        <end position="294"/>
    </location>
</feature>
<comment type="caution">
    <text evidence="2">The sequence shown here is derived from an EMBL/GenBank/DDBJ whole genome shotgun (WGS) entry which is preliminary data.</text>
</comment>
<accession>A0A1Q9EQ44</accession>
<gene>
    <name evidence="2" type="ORF">AK812_SmicGene6902</name>
</gene>
<evidence type="ECO:0000313" key="3">
    <source>
        <dbReference type="Proteomes" id="UP000186817"/>
    </source>
</evidence>
<proteinExistence type="predicted"/>
<dbReference type="AlphaFoldDB" id="A0A1Q9EQ44"/>
<reference evidence="2 3" key="1">
    <citation type="submission" date="2016-02" db="EMBL/GenBank/DDBJ databases">
        <title>Genome analysis of coral dinoflagellate symbionts highlights evolutionary adaptations to a symbiotic lifestyle.</title>
        <authorList>
            <person name="Aranda M."/>
            <person name="Li Y."/>
            <person name="Liew Y.J."/>
            <person name="Baumgarten S."/>
            <person name="Simakov O."/>
            <person name="Wilson M."/>
            <person name="Piel J."/>
            <person name="Ashoor H."/>
            <person name="Bougouffa S."/>
            <person name="Bajic V.B."/>
            <person name="Ryu T."/>
            <person name="Ravasi T."/>
            <person name="Bayer T."/>
            <person name="Micklem G."/>
            <person name="Kim H."/>
            <person name="Bhak J."/>
            <person name="Lajeunesse T.C."/>
            <person name="Voolstra C.R."/>
        </authorList>
    </citation>
    <scope>NUCLEOTIDE SEQUENCE [LARGE SCALE GENOMIC DNA]</scope>
    <source>
        <strain evidence="2 3">CCMP2467</strain>
    </source>
</reference>
<feature type="region of interest" description="Disordered" evidence="1">
    <location>
        <begin position="158"/>
        <end position="184"/>
    </location>
</feature>
<name>A0A1Q9EQ44_SYMMI</name>
<evidence type="ECO:0000256" key="1">
    <source>
        <dbReference type="SAM" id="MobiDB-lite"/>
    </source>
</evidence>